<dbReference type="Proteomes" id="UP000250321">
    <property type="component" value="Unassembled WGS sequence"/>
</dbReference>
<accession>A0A314YIT7</accession>
<dbReference type="AlphaFoldDB" id="A0A314YIT7"/>
<protein>
    <submittedName>
        <fullName evidence="1">Uncharacterized protein</fullName>
    </submittedName>
</protein>
<sequence>MGQSAHLMPKHVVQVIIDQTYARRRFVNRNVGHQRQYKTQTSLFFHHTLRSLKFMLPKSSL</sequence>
<comment type="caution">
    <text evidence="1">The sequence shown here is derived from an EMBL/GenBank/DDBJ whole genome shotgun (WGS) entry which is preliminary data.</text>
</comment>
<name>A0A314YIT7_PRUYE</name>
<reference evidence="1 2" key="1">
    <citation type="submission" date="2018-02" db="EMBL/GenBank/DDBJ databases">
        <title>Draft genome of wild Prunus yedoensis var. nudiflora.</title>
        <authorList>
            <person name="Baek S."/>
            <person name="Kim J.-H."/>
            <person name="Choi K."/>
            <person name="Kim G.-B."/>
            <person name="Cho A."/>
            <person name="Jang H."/>
            <person name="Shin C.-H."/>
            <person name="Yu H.-J."/>
            <person name="Mun J.-H."/>
        </authorList>
    </citation>
    <scope>NUCLEOTIDE SEQUENCE [LARGE SCALE GENOMIC DNA]</scope>
    <source>
        <strain evidence="2">cv. Jeju island</strain>
        <tissue evidence="1">Leaf</tissue>
    </source>
</reference>
<organism evidence="1 2">
    <name type="scientific">Prunus yedoensis var. nudiflora</name>
    <dbReference type="NCBI Taxonomy" id="2094558"/>
    <lineage>
        <taxon>Eukaryota</taxon>
        <taxon>Viridiplantae</taxon>
        <taxon>Streptophyta</taxon>
        <taxon>Embryophyta</taxon>
        <taxon>Tracheophyta</taxon>
        <taxon>Spermatophyta</taxon>
        <taxon>Magnoliopsida</taxon>
        <taxon>eudicotyledons</taxon>
        <taxon>Gunneridae</taxon>
        <taxon>Pentapetalae</taxon>
        <taxon>rosids</taxon>
        <taxon>fabids</taxon>
        <taxon>Rosales</taxon>
        <taxon>Rosaceae</taxon>
        <taxon>Amygdaloideae</taxon>
        <taxon>Amygdaleae</taxon>
        <taxon>Prunus</taxon>
    </lineage>
</organism>
<evidence type="ECO:0000313" key="1">
    <source>
        <dbReference type="EMBL" id="PQQ08505.1"/>
    </source>
</evidence>
<gene>
    <name evidence="1" type="ORF">Pyn_37555</name>
</gene>
<dbReference type="EMBL" id="PJQY01000719">
    <property type="protein sequence ID" value="PQQ08505.1"/>
    <property type="molecule type" value="Genomic_DNA"/>
</dbReference>
<evidence type="ECO:0000313" key="2">
    <source>
        <dbReference type="Proteomes" id="UP000250321"/>
    </source>
</evidence>
<proteinExistence type="predicted"/>
<keyword evidence="2" id="KW-1185">Reference proteome</keyword>